<evidence type="ECO:0000256" key="1">
    <source>
        <dbReference type="ARBA" id="ARBA00022737"/>
    </source>
</evidence>
<dbReference type="GO" id="GO:0006952">
    <property type="term" value="P:defense response"/>
    <property type="evidence" value="ECO:0007669"/>
    <property type="project" value="UniProtKB-KW"/>
</dbReference>
<dbReference type="InterPro" id="IPR032675">
    <property type="entry name" value="LRR_dom_sf"/>
</dbReference>
<keyword evidence="4" id="KW-0067">ATP-binding</keyword>
<dbReference type="CDD" id="cd14798">
    <property type="entry name" value="RX-CC_like"/>
    <property type="match status" value="1"/>
</dbReference>
<evidence type="ECO:0008006" key="11">
    <source>
        <dbReference type="Google" id="ProtNLM"/>
    </source>
</evidence>
<dbReference type="GO" id="GO:0043531">
    <property type="term" value="F:ADP binding"/>
    <property type="evidence" value="ECO:0007669"/>
    <property type="project" value="InterPro"/>
</dbReference>
<evidence type="ECO:0000256" key="2">
    <source>
        <dbReference type="ARBA" id="ARBA00022741"/>
    </source>
</evidence>
<dbReference type="PRINTS" id="PR00364">
    <property type="entry name" value="DISEASERSIST"/>
</dbReference>
<accession>A0AAV5I777</accession>
<dbReference type="GO" id="GO:0005524">
    <property type="term" value="F:ATP binding"/>
    <property type="evidence" value="ECO:0007669"/>
    <property type="project" value="UniProtKB-KW"/>
</dbReference>
<dbReference type="SUPFAM" id="SSF52058">
    <property type="entry name" value="L domain-like"/>
    <property type="match status" value="1"/>
</dbReference>
<evidence type="ECO:0000256" key="4">
    <source>
        <dbReference type="ARBA" id="ARBA00022840"/>
    </source>
</evidence>
<feature type="domain" description="Disease resistance protein winged helix" evidence="7">
    <location>
        <begin position="455"/>
        <end position="534"/>
    </location>
</feature>
<sequence>MADAVVSTIVQQVSTLISETAFVVVSLLWNVEGEVEKLSNSFSSIKALLEDADEKQISNKAVKLWFDRLKEESLDMEDALDEWKTVLLHEDALDEWKTVLPHRPTAGAEEASLQRKVSLFLHRFSFNRVRRYYRIARNIMEINGRLDEIAKEKDRYVHLLLTDRATSGRPVGSTNPRETASFIDESGMVGRDEVKKEIISHLLCGSSTEEEGSSIQTISIVGIGGIGKTALAQLVYNHEDVKQHFTRIWTCVSDTFTVKEIAKAMIAELESTKKAEVEPNVPLNALLTRIESSIRGKKYLLILDDVWTNDKEDFGGLNVILKSGAPGSRILVTTRDHAVARGMESSHIIPLKELSEELCWSILKKKALRRRDKETCEDFEAVGRQIAGKCKGLPLVAKTLGGLLQVKDAKKQWLEVLNSELWGMEIVHKEVFVPLLLSYYDLPSPIKECLAYCAVFAKDKRIYTCHLIAHWRAQGFLGLDDGDDASLELKGVEYFKCLMARSFFQDDCRPYLFYSDRHGPYHFKCKMHDLVHDFLLFLTKGEFMTEIVKIGDKSLKLNSEGDKTCRHLTLMADSGLHFPESISDAEKLRTVVSDAVTSEKALCNLFNQASRLRLLELDMQKYEGSTIPEDLANLLHLRYLNLAHCYNLKRLPKALCRLYNLQFLDLYSCFEVKQLPTEIENLVNLKLLRTTACLNLTCYPKEVGRLTRLTQLIGLIVRVDCDDPNEFSIGDLKNLELLVVLSMKIVGNRINRSESRKVNLQKLEEVKILKAGTIAEAGDAILESLNMSYVPRWSFEEDYYMHGPFSSSRNECFCYGFF</sequence>
<comment type="caution">
    <text evidence="9">The sequence shown here is derived from an EMBL/GenBank/DDBJ whole genome shotgun (WGS) entry which is preliminary data.</text>
</comment>
<dbReference type="GO" id="GO:0051707">
    <property type="term" value="P:response to other organism"/>
    <property type="evidence" value="ECO:0007669"/>
    <property type="project" value="UniProtKB-ARBA"/>
</dbReference>
<dbReference type="Pfam" id="PF23559">
    <property type="entry name" value="WHD_DRP"/>
    <property type="match status" value="1"/>
</dbReference>
<evidence type="ECO:0000259" key="7">
    <source>
        <dbReference type="Pfam" id="PF23559"/>
    </source>
</evidence>
<dbReference type="InterPro" id="IPR038005">
    <property type="entry name" value="RX-like_CC"/>
</dbReference>
<keyword evidence="1" id="KW-0677">Repeat</keyword>
<dbReference type="InterPro" id="IPR027417">
    <property type="entry name" value="P-loop_NTPase"/>
</dbReference>
<dbReference type="Gene3D" id="1.20.5.4130">
    <property type="match status" value="1"/>
</dbReference>
<dbReference type="Gene3D" id="3.40.50.300">
    <property type="entry name" value="P-loop containing nucleotide triphosphate hydrolases"/>
    <property type="match status" value="1"/>
</dbReference>
<evidence type="ECO:0000259" key="8">
    <source>
        <dbReference type="Pfam" id="PF23598"/>
    </source>
</evidence>
<dbReference type="InterPro" id="IPR041118">
    <property type="entry name" value="Rx_N"/>
</dbReference>
<dbReference type="PANTHER" id="PTHR36766:SF45">
    <property type="entry name" value="NB-ARC DOMAIN-CONTAINING PROTEIN"/>
    <property type="match status" value="1"/>
</dbReference>
<reference evidence="9 10" key="1">
    <citation type="journal article" date="2021" name="Commun. Biol.">
        <title>The genome of Shorea leprosula (Dipterocarpaceae) highlights the ecological relevance of drought in aseasonal tropical rainforests.</title>
        <authorList>
            <person name="Ng K.K.S."/>
            <person name="Kobayashi M.J."/>
            <person name="Fawcett J.A."/>
            <person name="Hatakeyama M."/>
            <person name="Paape T."/>
            <person name="Ng C.H."/>
            <person name="Ang C.C."/>
            <person name="Tnah L.H."/>
            <person name="Lee C.T."/>
            <person name="Nishiyama T."/>
            <person name="Sese J."/>
            <person name="O'Brien M.J."/>
            <person name="Copetti D."/>
            <person name="Mohd Noor M.I."/>
            <person name="Ong R.C."/>
            <person name="Putra M."/>
            <person name="Sireger I.Z."/>
            <person name="Indrioko S."/>
            <person name="Kosugi Y."/>
            <person name="Izuno A."/>
            <person name="Isagi Y."/>
            <person name="Lee S.L."/>
            <person name="Shimizu K.K."/>
        </authorList>
    </citation>
    <scope>NUCLEOTIDE SEQUENCE [LARGE SCALE GENOMIC DNA]</scope>
    <source>
        <strain evidence="9">214</strain>
    </source>
</reference>
<proteinExistence type="predicted"/>
<dbReference type="InterPro" id="IPR042197">
    <property type="entry name" value="Apaf_helical"/>
</dbReference>
<dbReference type="Gene3D" id="1.10.10.10">
    <property type="entry name" value="Winged helix-like DNA-binding domain superfamily/Winged helix DNA-binding domain"/>
    <property type="match status" value="1"/>
</dbReference>
<evidence type="ECO:0000259" key="5">
    <source>
        <dbReference type="Pfam" id="PF00931"/>
    </source>
</evidence>
<dbReference type="Pfam" id="PF00931">
    <property type="entry name" value="NB-ARC"/>
    <property type="match status" value="1"/>
</dbReference>
<dbReference type="InterPro" id="IPR036388">
    <property type="entry name" value="WH-like_DNA-bd_sf"/>
</dbReference>
<keyword evidence="10" id="KW-1185">Reference proteome</keyword>
<dbReference type="Proteomes" id="UP001054252">
    <property type="component" value="Unassembled WGS sequence"/>
</dbReference>
<evidence type="ECO:0000259" key="6">
    <source>
        <dbReference type="Pfam" id="PF18052"/>
    </source>
</evidence>
<dbReference type="InterPro" id="IPR002182">
    <property type="entry name" value="NB-ARC"/>
</dbReference>
<dbReference type="Gene3D" id="1.10.8.430">
    <property type="entry name" value="Helical domain of apoptotic protease-activating factors"/>
    <property type="match status" value="1"/>
</dbReference>
<keyword evidence="3" id="KW-0611">Plant defense</keyword>
<evidence type="ECO:0000313" key="10">
    <source>
        <dbReference type="Proteomes" id="UP001054252"/>
    </source>
</evidence>
<dbReference type="AlphaFoldDB" id="A0AAV5I777"/>
<feature type="domain" description="Disease resistance R13L4/SHOC-2-like LRR" evidence="8">
    <location>
        <begin position="604"/>
        <end position="773"/>
    </location>
</feature>
<dbReference type="EMBL" id="BPVZ01000011">
    <property type="protein sequence ID" value="GKU96963.1"/>
    <property type="molecule type" value="Genomic_DNA"/>
</dbReference>
<evidence type="ECO:0000313" key="9">
    <source>
        <dbReference type="EMBL" id="GKU96963.1"/>
    </source>
</evidence>
<keyword evidence="2" id="KW-0547">Nucleotide-binding</keyword>
<feature type="domain" description="Disease resistance N-terminal" evidence="6">
    <location>
        <begin position="5"/>
        <end position="91"/>
    </location>
</feature>
<dbReference type="Pfam" id="PF23598">
    <property type="entry name" value="LRR_14"/>
    <property type="match status" value="1"/>
</dbReference>
<protein>
    <recommendedName>
        <fullName evidence="11">Disease resistance protein RGA3</fullName>
    </recommendedName>
</protein>
<dbReference type="InterPro" id="IPR055414">
    <property type="entry name" value="LRR_R13L4/SHOC2-like"/>
</dbReference>
<dbReference type="Gene3D" id="3.80.10.10">
    <property type="entry name" value="Ribonuclease Inhibitor"/>
    <property type="match status" value="1"/>
</dbReference>
<dbReference type="Pfam" id="PF18052">
    <property type="entry name" value="Rx_N"/>
    <property type="match status" value="1"/>
</dbReference>
<dbReference type="SUPFAM" id="SSF52540">
    <property type="entry name" value="P-loop containing nucleoside triphosphate hydrolases"/>
    <property type="match status" value="1"/>
</dbReference>
<gene>
    <name evidence="9" type="ORF">SLEP1_g10143</name>
</gene>
<evidence type="ECO:0000256" key="3">
    <source>
        <dbReference type="ARBA" id="ARBA00022821"/>
    </source>
</evidence>
<dbReference type="PANTHER" id="PTHR36766">
    <property type="entry name" value="PLANT BROAD-SPECTRUM MILDEW RESISTANCE PROTEIN RPW8"/>
    <property type="match status" value="1"/>
</dbReference>
<name>A0AAV5I777_9ROSI</name>
<organism evidence="9 10">
    <name type="scientific">Rubroshorea leprosula</name>
    <dbReference type="NCBI Taxonomy" id="152421"/>
    <lineage>
        <taxon>Eukaryota</taxon>
        <taxon>Viridiplantae</taxon>
        <taxon>Streptophyta</taxon>
        <taxon>Embryophyta</taxon>
        <taxon>Tracheophyta</taxon>
        <taxon>Spermatophyta</taxon>
        <taxon>Magnoliopsida</taxon>
        <taxon>eudicotyledons</taxon>
        <taxon>Gunneridae</taxon>
        <taxon>Pentapetalae</taxon>
        <taxon>rosids</taxon>
        <taxon>malvids</taxon>
        <taxon>Malvales</taxon>
        <taxon>Dipterocarpaceae</taxon>
        <taxon>Rubroshorea</taxon>
    </lineage>
</organism>
<feature type="domain" description="NB-ARC" evidence="5">
    <location>
        <begin position="212"/>
        <end position="372"/>
    </location>
</feature>
<dbReference type="InterPro" id="IPR058922">
    <property type="entry name" value="WHD_DRP"/>
</dbReference>